<feature type="chain" id="PRO_5040170718" evidence="1">
    <location>
        <begin position="35"/>
        <end position="348"/>
    </location>
</feature>
<comment type="caution">
    <text evidence="2">The sequence shown here is derived from an EMBL/GenBank/DDBJ whole genome shotgun (WGS) entry which is preliminary data.</text>
</comment>
<name>A0A9Q9SHZ2_9BURK</name>
<evidence type="ECO:0000313" key="2">
    <source>
        <dbReference type="EMBL" id="VWB59130.1"/>
    </source>
</evidence>
<dbReference type="RefSeq" id="WP_174992635.1">
    <property type="nucleotide sequence ID" value="NZ_CABVPX010000009.1"/>
</dbReference>
<protein>
    <submittedName>
        <fullName evidence="2">Uncharacterized protein</fullName>
    </submittedName>
</protein>
<evidence type="ECO:0000313" key="3">
    <source>
        <dbReference type="Proteomes" id="UP000494172"/>
    </source>
</evidence>
<dbReference type="EMBL" id="CABVPX010000009">
    <property type="protein sequence ID" value="VWB59130.1"/>
    <property type="molecule type" value="Genomic_DNA"/>
</dbReference>
<sequence length="348" mass="37401">MKRAIGLIGMARWRQSGALALALALALFSRGASATLEYGNVMGSFTKCTWRSNGDGTSTIDLNVFYLPIRDALGKDPSGAFRPDSWFTSRLVRVYTYDSTGKPDPGPQAAAATLVTMNGTYHVGAGAVDTARVYDGSTVAGPVPGWDFGGFRDVTVRILINDAKIKDWPAVGVGAGNRTKSGHVFDYAALYVSDMGDGACRKIDPGIRPPKPPPIVTVDMAAPDWNLGELQRGEHEVTLAKPADQLCFTYMGEDGFRNFVIDATSANGVAGNRYLLRNVRQPAQSIPYSLTLDSGTERFPLPNTGSAGVRLNKAMRTCFIPTFKTSVDMSTEPGDYSDVLSFTVMTKT</sequence>
<proteinExistence type="predicted"/>
<reference evidence="2 3" key="1">
    <citation type="submission" date="2019-09" db="EMBL/GenBank/DDBJ databases">
        <authorList>
            <person name="Depoorter E."/>
        </authorList>
    </citation>
    <scope>NUCLEOTIDE SEQUENCE [LARGE SCALE GENOMIC DNA]</scope>
    <source>
        <strain evidence="2">LMG 24066</strain>
    </source>
</reference>
<keyword evidence="1" id="KW-0732">Signal</keyword>
<dbReference type="AlphaFoldDB" id="A0A9Q9SHZ2"/>
<gene>
    <name evidence="2" type="ORF">BAR24066_02729</name>
</gene>
<accession>A0A9Q9SHZ2</accession>
<dbReference type="Proteomes" id="UP000494172">
    <property type="component" value="Unassembled WGS sequence"/>
</dbReference>
<evidence type="ECO:0000256" key="1">
    <source>
        <dbReference type="SAM" id="SignalP"/>
    </source>
</evidence>
<organism evidence="2 3">
    <name type="scientific">Burkholderia arboris</name>
    <dbReference type="NCBI Taxonomy" id="488730"/>
    <lineage>
        <taxon>Bacteria</taxon>
        <taxon>Pseudomonadati</taxon>
        <taxon>Pseudomonadota</taxon>
        <taxon>Betaproteobacteria</taxon>
        <taxon>Burkholderiales</taxon>
        <taxon>Burkholderiaceae</taxon>
        <taxon>Burkholderia</taxon>
        <taxon>Burkholderia cepacia complex</taxon>
    </lineage>
</organism>
<feature type="signal peptide" evidence="1">
    <location>
        <begin position="1"/>
        <end position="34"/>
    </location>
</feature>